<dbReference type="Proteomes" id="UP000461948">
    <property type="component" value="Unassembled WGS sequence"/>
</dbReference>
<comment type="caution">
    <text evidence="1">The sequence shown here is derived from an EMBL/GenBank/DDBJ whole genome shotgun (WGS) entry which is preliminary data.</text>
</comment>
<feature type="non-terminal residue" evidence="1">
    <location>
        <position position="1"/>
    </location>
</feature>
<dbReference type="GO" id="GO:0019134">
    <property type="term" value="F:glucosamine-1-phosphate N-acetyltransferase activity"/>
    <property type="evidence" value="ECO:0007669"/>
    <property type="project" value="UniProtKB-EC"/>
</dbReference>
<dbReference type="AlphaFoldDB" id="A0A7X2MK41"/>
<sequence>QLVAPVSIAAGTTIAAGSTIMKDVTQAGLVYNRKEQNHKADWQRPVKKK</sequence>
<keyword evidence="1" id="KW-0548">Nucleotidyltransferase</keyword>
<name>A0A7X2MK41_ENTAG</name>
<evidence type="ECO:0000313" key="2">
    <source>
        <dbReference type="Proteomes" id="UP000461948"/>
    </source>
</evidence>
<accession>A0A7X2MK41</accession>
<dbReference type="Gene3D" id="2.160.10.10">
    <property type="entry name" value="Hexapeptide repeat proteins"/>
    <property type="match status" value="1"/>
</dbReference>
<dbReference type="EC" id="2.7.7.23" evidence="1"/>
<dbReference type="GO" id="GO:0003977">
    <property type="term" value="F:UDP-N-acetylglucosamine diphosphorylase activity"/>
    <property type="evidence" value="ECO:0007669"/>
    <property type="project" value="UniProtKB-EC"/>
</dbReference>
<keyword evidence="1" id="KW-0808">Transferase</keyword>
<gene>
    <name evidence="1" type="primary">glmU</name>
    <name evidence="1" type="ORF">GKC49_06020</name>
</gene>
<dbReference type="SUPFAM" id="SSF51161">
    <property type="entry name" value="Trimeric LpxA-like enzymes"/>
    <property type="match status" value="1"/>
</dbReference>
<proteinExistence type="predicted"/>
<keyword evidence="1" id="KW-0012">Acyltransferase</keyword>
<protein>
    <submittedName>
        <fullName evidence="1">Bifunctional N-acetylglucosamine-1-phosphate uridyltransferase/glucosamine-1-phosphate acetyltransferase</fullName>
        <ecNumber evidence="1">2.3.1.157</ecNumber>
        <ecNumber evidence="1">2.7.7.23</ecNumber>
    </submittedName>
</protein>
<dbReference type="InterPro" id="IPR011004">
    <property type="entry name" value="Trimer_LpxA-like_sf"/>
</dbReference>
<organism evidence="1 2">
    <name type="scientific">Enterobacter agglomerans</name>
    <name type="common">Erwinia herbicola</name>
    <name type="synonym">Pantoea agglomerans</name>
    <dbReference type="NCBI Taxonomy" id="549"/>
    <lineage>
        <taxon>Bacteria</taxon>
        <taxon>Pseudomonadati</taxon>
        <taxon>Pseudomonadota</taxon>
        <taxon>Gammaproteobacteria</taxon>
        <taxon>Enterobacterales</taxon>
        <taxon>Erwiniaceae</taxon>
        <taxon>Pantoea</taxon>
        <taxon>Pantoea agglomerans group</taxon>
    </lineage>
</organism>
<evidence type="ECO:0000313" key="1">
    <source>
        <dbReference type="EMBL" id="MSE14705.1"/>
    </source>
</evidence>
<reference evidence="1 2" key="1">
    <citation type="submission" date="2019-11" db="EMBL/GenBank/DDBJ databases">
        <title>Draft Genome Sequence of Plant Growth-Promoting Rhizosphere-Associated Bacteria.</title>
        <authorList>
            <person name="Vasilyev I.Y."/>
            <person name="Radchenko V."/>
            <person name="Ilnitskaya E.V."/>
        </authorList>
    </citation>
    <scope>NUCLEOTIDE SEQUENCE [LARGE SCALE GENOMIC DNA]</scope>
    <source>
        <strain evidence="1 2">VRA_MhP_f</strain>
    </source>
</reference>
<dbReference type="EMBL" id="WKLC01000169">
    <property type="protein sequence ID" value="MSE14705.1"/>
    <property type="molecule type" value="Genomic_DNA"/>
</dbReference>
<dbReference type="EC" id="2.3.1.157" evidence="1"/>